<sequence>MESCLSLIAAHFKDKNKWMANMLSRCSVCSQFF</sequence>
<accession>A0A0E9TJP5</accession>
<evidence type="ECO:0000313" key="1">
    <source>
        <dbReference type="EMBL" id="JAH53791.1"/>
    </source>
</evidence>
<dbReference type="EMBL" id="GBXM01054786">
    <property type="protein sequence ID" value="JAH53791.1"/>
    <property type="molecule type" value="Transcribed_RNA"/>
</dbReference>
<dbReference type="AlphaFoldDB" id="A0A0E9TJP5"/>
<protein>
    <submittedName>
        <fullName evidence="1">Uncharacterized protein</fullName>
    </submittedName>
</protein>
<name>A0A0E9TJP5_ANGAN</name>
<reference evidence="1" key="2">
    <citation type="journal article" date="2015" name="Fish Shellfish Immunol.">
        <title>Early steps in the European eel (Anguilla anguilla)-Vibrio vulnificus interaction in the gills: Role of the RtxA13 toxin.</title>
        <authorList>
            <person name="Callol A."/>
            <person name="Pajuelo D."/>
            <person name="Ebbesson L."/>
            <person name="Teles M."/>
            <person name="MacKenzie S."/>
            <person name="Amaro C."/>
        </authorList>
    </citation>
    <scope>NUCLEOTIDE SEQUENCE</scope>
</reference>
<reference evidence="1" key="1">
    <citation type="submission" date="2014-11" db="EMBL/GenBank/DDBJ databases">
        <authorList>
            <person name="Amaro Gonzalez C."/>
        </authorList>
    </citation>
    <scope>NUCLEOTIDE SEQUENCE</scope>
</reference>
<organism evidence="1">
    <name type="scientific">Anguilla anguilla</name>
    <name type="common">European freshwater eel</name>
    <name type="synonym">Muraena anguilla</name>
    <dbReference type="NCBI Taxonomy" id="7936"/>
    <lineage>
        <taxon>Eukaryota</taxon>
        <taxon>Metazoa</taxon>
        <taxon>Chordata</taxon>
        <taxon>Craniata</taxon>
        <taxon>Vertebrata</taxon>
        <taxon>Euteleostomi</taxon>
        <taxon>Actinopterygii</taxon>
        <taxon>Neopterygii</taxon>
        <taxon>Teleostei</taxon>
        <taxon>Anguilliformes</taxon>
        <taxon>Anguillidae</taxon>
        <taxon>Anguilla</taxon>
    </lineage>
</organism>
<proteinExistence type="predicted"/>